<dbReference type="Proteomes" id="UP000095286">
    <property type="component" value="Unplaced"/>
</dbReference>
<reference evidence="2" key="1">
    <citation type="submission" date="2016-11" db="UniProtKB">
        <authorList>
            <consortium name="WormBaseParasite"/>
        </authorList>
    </citation>
    <scope>IDENTIFICATION</scope>
    <source>
        <strain evidence="2">KR3021</strain>
    </source>
</reference>
<evidence type="ECO:0000313" key="2">
    <source>
        <dbReference type="WBParaSite" id="RSKR_0001045100.1"/>
    </source>
</evidence>
<sequence>MSLILTDQLKKSTKGYENLIAGFTGGFAATLACHPIDLLRIRFSANEGKKGRPQYTSYRDAVKSIYNHRGFLAFYQGLTPSLLASSLSWGLYFQICHKIKGQVAHFNIDTELENFVVSGITGAIIQSFTNPIWVAKTRLCLQYENEKKVYTGLVNCVSTIARKEGVKSLYSGFIPGLFGTLHGSFQFSSYEWMKMRRTEYLGLEKDEKLGSLDILAFSVISKILATTATFPYQVLRTRLQDRANVNETLRKLISRTYANEGMAGFYKGLLAGNIKQLPAAVVTYWTYENVKYILLDC</sequence>
<accession>A0AC35UCX3</accession>
<evidence type="ECO:0000313" key="1">
    <source>
        <dbReference type="Proteomes" id="UP000095286"/>
    </source>
</evidence>
<organism evidence="1 2">
    <name type="scientific">Rhabditophanes sp. KR3021</name>
    <dbReference type="NCBI Taxonomy" id="114890"/>
    <lineage>
        <taxon>Eukaryota</taxon>
        <taxon>Metazoa</taxon>
        <taxon>Ecdysozoa</taxon>
        <taxon>Nematoda</taxon>
        <taxon>Chromadorea</taxon>
        <taxon>Rhabditida</taxon>
        <taxon>Tylenchina</taxon>
        <taxon>Panagrolaimomorpha</taxon>
        <taxon>Strongyloidoidea</taxon>
        <taxon>Alloionematidae</taxon>
        <taxon>Rhabditophanes</taxon>
    </lineage>
</organism>
<proteinExistence type="predicted"/>
<protein>
    <submittedName>
        <fullName evidence="2">Mitochondrial carrier protein</fullName>
    </submittedName>
</protein>
<name>A0AC35UCX3_9BILA</name>
<dbReference type="WBParaSite" id="RSKR_0001045100.1">
    <property type="protein sequence ID" value="RSKR_0001045100.1"/>
    <property type="gene ID" value="RSKR_0001045100"/>
</dbReference>